<dbReference type="Pfam" id="PF02556">
    <property type="entry name" value="SecB"/>
    <property type="match status" value="1"/>
</dbReference>
<dbReference type="GO" id="GO:0051262">
    <property type="term" value="P:protein tetramerization"/>
    <property type="evidence" value="ECO:0007669"/>
    <property type="project" value="InterPro"/>
</dbReference>
<reference evidence="8" key="1">
    <citation type="journal article" date="2014" name="Int. J. Syst. Evol. Microbiol.">
        <title>Complete genome sequence of Corynebacterium casei LMG S-19264T (=DSM 44701T), isolated from a smear-ripened cheese.</title>
        <authorList>
            <consortium name="US DOE Joint Genome Institute (JGI-PGF)"/>
            <person name="Walter F."/>
            <person name="Albersmeier A."/>
            <person name="Kalinowski J."/>
            <person name="Ruckert C."/>
        </authorList>
    </citation>
    <scope>NUCLEOTIDE SEQUENCE</scope>
    <source>
        <strain evidence="8">KCTC 42651</strain>
    </source>
</reference>
<keyword evidence="9" id="KW-1185">Reference proteome</keyword>
<gene>
    <name evidence="6 8" type="primary">secB</name>
    <name evidence="8" type="ORF">GCM10017083_01900</name>
</gene>
<keyword evidence="4 6" id="KW-0811">Translocation</keyword>
<proteinExistence type="inferred from homology"/>
<evidence type="ECO:0000256" key="1">
    <source>
        <dbReference type="ARBA" id="ARBA00009990"/>
    </source>
</evidence>
<accession>A0A918XMJ5</accession>
<dbReference type="Gene3D" id="3.10.420.10">
    <property type="entry name" value="SecB-like"/>
    <property type="match status" value="1"/>
</dbReference>
<keyword evidence="2 6" id="KW-0813">Transport</keyword>
<comment type="function">
    <text evidence="6">One of the proteins required for the normal export of preproteins out of the cell cytoplasm. It is a molecular chaperone that binds to a subset of precursor proteins, maintaining them in a translocation-competent state. It also specifically binds to its receptor SecA.</text>
</comment>
<keyword evidence="6" id="KW-0963">Cytoplasm</keyword>
<comment type="subunit">
    <text evidence="6">Homotetramer, a dimer of dimers. One homotetramer interacts with 1 SecA dimer.</text>
</comment>
<dbReference type="InterPro" id="IPR003708">
    <property type="entry name" value="SecB"/>
</dbReference>
<dbReference type="NCBIfam" id="TIGR00809">
    <property type="entry name" value="secB"/>
    <property type="match status" value="1"/>
</dbReference>
<evidence type="ECO:0000256" key="4">
    <source>
        <dbReference type="ARBA" id="ARBA00023010"/>
    </source>
</evidence>
<dbReference type="GO" id="GO:0006457">
    <property type="term" value="P:protein folding"/>
    <property type="evidence" value="ECO:0007669"/>
    <property type="project" value="UniProtKB-UniRule"/>
</dbReference>
<organism evidence="8 9">
    <name type="scientific">Thalassobaculum fulvum</name>
    <dbReference type="NCBI Taxonomy" id="1633335"/>
    <lineage>
        <taxon>Bacteria</taxon>
        <taxon>Pseudomonadati</taxon>
        <taxon>Pseudomonadota</taxon>
        <taxon>Alphaproteobacteria</taxon>
        <taxon>Rhodospirillales</taxon>
        <taxon>Thalassobaculaceae</taxon>
        <taxon>Thalassobaculum</taxon>
    </lineage>
</organism>
<evidence type="ECO:0000256" key="5">
    <source>
        <dbReference type="ARBA" id="ARBA00023186"/>
    </source>
</evidence>
<evidence type="ECO:0000256" key="3">
    <source>
        <dbReference type="ARBA" id="ARBA00022927"/>
    </source>
</evidence>
<dbReference type="InterPro" id="IPR035958">
    <property type="entry name" value="SecB-like_sf"/>
</dbReference>
<dbReference type="NCBIfam" id="NF004392">
    <property type="entry name" value="PRK05751.1-3"/>
    <property type="match status" value="1"/>
</dbReference>
<dbReference type="PRINTS" id="PR01594">
    <property type="entry name" value="SECBCHAPRONE"/>
</dbReference>
<dbReference type="EMBL" id="BMZS01000001">
    <property type="protein sequence ID" value="GHD39702.1"/>
    <property type="molecule type" value="Genomic_DNA"/>
</dbReference>
<comment type="similarity">
    <text evidence="1 6">Belongs to the SecB family.</text>
</comment>
<evidence type="ECO:0000256" key="7">
    <source>
        <dbReference type="SAM" id="MobiDB-lite"/>
    </source>
</evidence>
<evidence type="ECO:0000313" key="8">
    <source>
        <dbReference type="EMBL" id="GHD39702.1"/>
    </source>
</evidence>
<dbReference type="PANTHER" id="PTHR36918">
    <property type="match status" value="1"/>
</dbReference>
<dbReference type="Proteomes" id="UP000630353">
    <property type="component" value="Unassembled WGS sequence"/>
</dbReference>
<reference evidence="8" key="2">
    <citation type="submission" date="2020-09" db="EMBL/GenBank/DDBJ databases">
        <authorList>
            <person name="Sun Q."/>
            <person name="Kim S."/>
        </authorList>
    </citation>
    <scope>NUCLEOTIDE SEQUENCE</scope>
    <source>
        <strain evidence="8">KCTC 42651</strain>
    </source>
</reference>
<keyword evidence="3 6" id="KW-0653">Protein transport</keyword>
<dbReference type="GO" id="GO:0015031">
    <property type="term" value="P:protein transport"/>
    <property type="evidence" value="ECO:0007669"/>
    <property type="project" value="UniProtKB-UniRule"/>
</dbReference>
<dbReference type="HAMAP" id="MF_00821">
    <property type="entry name" value="SecB"/>
    <property type="match status" value="1"/>
</dbReference>
<comment type="subcellular location">
    <subcellularLocation>
        <location evidence="6">Cytoplasm</location>
    </subcellularLocation>
</comment>
<dbReference type="AlphaFoldDB" id="A0A918XMJ5"/>
<evidence type="ECO:0000313" key="9">
    <source>
        <dbReference type="Proteomes" id="UP000630353"/>
    </source>
</evidence>
<dbReference type="GO" id="GO:0051082">
    <property type="term" value="F:unfolded protein binding"/>
    <property type="evidence" value="ECO:0007669"/>
    <property type="project" value="InterPro"/>
</dbReference>
<dbReference type="RefSeq" id="WP_189987029.1">
    <property type="nucleotide sequence ID" value="NZ_BMZS01000001.1"/>
</dbReference>
<feature type="region of interest" description="Disordered" evidence="7">
    <location>
        <begin position="149"/>
        <end position="169"/>
    </location>
</feature>
<dbReference type="PANTHER" id="PTHR36918:SF1">
    <property type="entry name" value="PROTEIN-EXPORT PROTEIN SECB"/>
    <property type="match status" value="1"/>
</dbReference>
<comment type="caution">
    <text evidence="8">The sequence shown here is derived from an EMBL/GenBank/DDBJ whole genome shotgun (WGS) entry which is preliminary data.</text>
</comment>
<evidence type="ECO:0000256" key="6">
    <source>
        <dbReference type="HAMAP-Rule" id="MF_00821"/>
    </source>
</evidence>
<name>A0A918XMJ5_9PROT</name>
<sequence length="169" mass="17997">MSDTSGAQPAVALPIQIHAQYVKDLSFENPRAPASLQPQSEQPRIEVNVDVQAAKVADNDIYEVTLRVTASGTSAGNQLFLAELSYGGLFTLQGVPEDSLHPVLLIECPRILFPFARAIIADVTRDGGFPPLLIQPVDFAAMYRQSAEQGASSGRATPASEGLILPPEA</sequence>
<dbReference type="GO" id="GO:0005737">
    <property type="term" value="C:cytoplasm"/>
    <property type="evidence" value="ECO:0007669"/>
    <property type="project" value="UniProtKB-SubCell"/>
</dbReference>
<evidence type="ECO:0000256" key="2">
    <source>
        <dbReference type="ARBA" id="ARBA00022448"/>
    </source>
</evidence>
<dbReference type="SUPFAM" id="SSF54611">
    <property type="entry name" value="SecB-like"/>
    <property type="match status" value="1"/>
</dbReference>
<keyword evidence="5 6" id="KW-0143">Chaperone</keyword>
<protein>
    <recommendedName>
        <fullName evidence="6">Protein-export protein SecB</fullName>
    </recommendedName>
</protein>